<organism evidence="3 4">
    <name type="scientific">Lentinula detonsa</name>
    <dbReference type="NCBI Taxonomy" id="2804962"/>
    <lineage>
        <taxon>Eukaryota</taxon>
        <taxon>Fungi</taxon>
        <taxon>Dikarya</taxon>
        <taxon>Basidiomycota</taxon>
        <taxon>Agaricomycotina</taxon>
        <taxon>Agaricomycetes</taxon>
        <taxon>Agaricomycetidae</taxon>
        <taxon>Agaricales</taxon>
        <taxon>Marasmiineae</taxon>
        <taxon>Omphalotaceae</taxon>
        <taxon>Lentinula</taxon>
    </lineage>
</organism>
<dbReference type="AlphaFoldDB" id="A0A9W8P568"/>
<sequence>MPSTPQRRQCSPEPDETPSKRMRIVTSELASTLSGSFLISKNPYTSDTPFPRMLEKQPLNLPAPDWGLLVQPPIYKSRNQLEEENSRLIKSLVNAKGYIAAFADREETLSAQMVVQDMALVKMNGALHAKEKKKAKKRNNELLPNDGMGRLWSDVKILEYQLKKKAEKAQEEVEKEERKRQRFSKKALKHTIDVEWEAIKQKHNENLEKWVATCAQLKEKGVKARDLPRKPTHETKNSLIERLSGTNNKESEEETEDE</sequence>
<protein>
    <submittedName>
        <fullName evidence="3">Uncharacterized protein</fullName>
    </submittedName>
</protein>
<feature type="compositionally biased region" description="Basic and acidic residues" evidence="2">
    <location>
        <begin position="220"/>
        <end position="236"/>
    </location>
</feature>
<evidence type="ECO:0000256" key="2">
    <source>
        <dbReference type="SAM" id="MobiDB-lite"/>
    </source>
</evidence>
<comment type="caution">
    <text evidence="3">The sequence shown here is derived from an EMBL/GenBank/DDBJ whole genome shotgun (WGS) entry which is preliminary data.</text>
</comment>
<evidence type="ECO:0000256" key="1">
    <source>
        <dbReference type="SAM" id="Coils"/>
    </source>
</evidence>
<accession>A0A9W8P568</accession>
<gene>
    <name evidence="3" type="ORF">DFH05DRAFT_1391982</name>
</gene>
<feature type="region of interest" description="Disordered" evidence="2">
    <location>
        <begin position="220"/>
        <end position="258"/>
    </location>
</feature>
<keyword evidence="4" id="KW-1185">Reference proteome</keyword>
<evidence type="ECO:0000313" key="3">
    <source>
        <dbReference type="EMBL" id="KAJ3747018.1"/>
    </source>
</evidence>
<keyword evidence="1" id="KW-0175">Coiled coil</keyword>
<name>A0A9W8P568_9AGAR</name>
<proteinExistence type="predicted"/>
<dbReference type="EMBL" id="JANVFU010000003">
    <property type="protein sequence ID" value="KAJ3747018.1"/>
    <property type="molecule type" value="Genomic_DNA"/>
</dbReference>
<reference evidence="3 4" key="1">
    <citation type="journal article" date="2023" name="Proc. Natl. Acad. Sci. U.S.A.">
        <title>A global phylogenomic analysis of the shiitake genus Lentinula.</title>
        <authorList>
            <person name="Sierra-Patev S."/>
            <person name="Min B."/>
            <person name="Naranjo-Ortiz M."/>
            <person name="Looney B."/>
            <person name="Konkel Z."/>
            <person name="Slot J.C."/>
            <person name="Sakamoto Y."/>
            <person name="Steenwyk J.L."/>
            <person name="Rokas A."/>
            <person name="Carro J."/>
            <person name="Camarero S."/>
            <person name="Ferreira P."/>
            <person name="Molpeceres G."/>
            <person name="Ruiz-Duenas F.J."/>
            <person name="Serrano A."/>
            <person name="Henrissat B."/>
            <person name="Drula E."/>
            <person name="Hughes K.W."/>
            <person name="Mata J.L."/>
            <person name="Ishikawa N.K."/>
            <person name="Vargas-Isla R."/>
            <person name="Ushijima S."/>
            <person name="Smith C.A."/>
            <person name="Donoghue J."/>
            <person name="Ahrendt S."/>
            <person name="Andreopoulos W."/>
            <person name="He G."/>
            <person name="LaButti K."/>
            <person name="Lipzen A."/>
            <person name="Ng V."/>
            <person name="Riley R."/>
            <person name="Sandor L."/>
            <person name="Barry K."/>
            <person name="Martinez A.T."/>
            <person name="Xiao Y."/>
            <person name="Gibbons J.G."/>
            <person name="Terashima K."/>
            <person name="Grigoriev I.V."/>
            <person name="Hibbett D."/>
        </authorList>
    </citation>
    <scope>NUCLEOTIDE SEQUENCE [LARGE SCALE GENOMIC DNA]</scope>
    <source>
        <strain evidence="3 4">TFB7810</strain>
    </source>
</reference>
<dbReference type="Proteomes" id="UP001142393">
    <property type="component" value="Unassembled WGS sequence"/>
</dbReference>
<evidence type="ECO:0000313" key="4">
    <source>
        <dbReference type="Proteomes" id="UP001142393"/>
    </source>
</evidence>
<feature type="coiled-coil region" evidence="1">
    <location>
        <begin position="159"/>
        <end position="220"/>
    </location>
</feature>
<feature type="region of interest" description="Disordered" evidence="2">
    <location>
        <begin position="1"/>
        <end position="22"/>
    </location>
</feature>